<proteinExistence type="predicted"/>
<comment type="caution">
    <text evidence="1">The sequence shown here is derived from an EMBL/GenBank/DDBJ whole genome shotgun (WGS) entry which is preliminary data.</text>
</comment>
<name>A0ABT3KSZ0_9BURK</name>
<dbReference type="EMBL" id="QZCW01000002">
    <property type="protein sequence ID" value="MCW5321441.1"/>
    <property type="molecule type" value="Genomic_DNA"/>
</dbReference>
<accession>A0ABT3KSZ0</accession>
<dbReference type="RefSeq" id="WP_010108107.1">
    <property type="nucleotide sequence ID" value="NZ_QZCV01000002.1"/>
</dbReference>
<reference evidence="2" key="1">
    <citation type="submission" date="2023-07" db="EMBL/GenBank/DDBJ databases">
        <title>Verminephrobacter genomes.</title>
        <authorList>
            <person name="Lund M.B."/>
        </authorList>
    </citation>
    <scope>NUCLEOTIDE SEQUENCE [LARGE SCALE GENOMIC DNA]</scope>
    <source>
        <strain evidence="2">AtM5-05</strain>
    </source>
</reference>
<protein>
    <submittedName>
        <fullName evidence="1">Uncharacterized protein</fullName>
    </submittedName>
</protein>
<sequence length="156" mass="17392">MTLHTTGQQPDQRPVLPIHDLVQGQLYRAIVSLPEALCPPGQPLHERIVFFETPHRQSKAAAHLQALLTLAWGQDTSAWVEHGQIYGIETAAELQDTGLSAHPEARLFEMGTDSENRIRYADPARIDLYTTAPVQTRLRARLIGLRAGKDKTKTQP</sequence>
<evidence type="ECO:0000313" key="2">
    <source>
        <dbReference type="Proteomes" id="UP001208935"/>
    </source>
</evidence>
<keyword evidence="2" id="KW-1185">Reference proteome</keyword>
<organism evidence="1 2">
    <name type="scientific">Verminephrobacter aporrectodeae subsp. tuberculatae</name>
    <dbReference type="NCBI Taxonomy" id="1110392"/>
    <lineage>
        <taxon>Bacteria</taxon>
        <taxon>Pseudomonadati</taxon>
        <taxon>Pseudomonadota</taxon>
        <taxon>Betaproteobacteria</taxon>
        <taxon>Burkholderiales</taxon>
        <taxon>Comamonadaceae</taxon>
        <taxon>Verminephrobacter</taxon>
    </lineage>
</organism>
<evidence type="ECO:0000313" key="1">
    <source>
        <dbReference type="EMBL" id="MCW5321441.1"/>
    </source>
</evidence>
<dbReference type="Proteomes" id="UP001208935">
    <property type="component" value="Unassembled WGS sequence"/>
</dbReference>
<gene>
    <name evidence="1" type="ORF">D5039_09865</name>
</gene>